<proteinExistence type="predicted"/>
<dbReference type="EMBL" id="VSSQ01143891">
    <property type="protein sequence ID" value="MPN63863.1"/>
    <property type="molecule type" value="Genomic_DNA"/>
</dbReference>
<dbReference type="GO" id="GO:0008270">
    <property type="term" value="F:zinc ion binding"/>
    <property type="evidence" value="ECO:0007669"/>
    <property type="project" value="InterPro"/>
</dbReference>
<reference evidence="2" key="1">
    <citation type="submission" date="2019-08" db="EMBL/GenBank/DDBJ databases">
        <authorList>
            <person name="Kucharzyk K."/>
            <person name="Murdoch R.W."/>
            <person name="Higgins S."/>
            <person name="Loffler F."/>
        </authorList>
    </citation>
    <scope>NUCLEOTIDE SEQUENCE</scope>
</reference>
<dbReference type="InterPro" id="IPR002711">
    <property type="entry name" value="HNH"/>
</dbReference>
<accession>A0A645JXI6</accession>
<protein>
    <recommendedName>
        <fullName evidence="1">HNH nuclease domain-containing protein</fullName>
    </recommendedName>
</protein>
<dbReference type="SMART" id="SM00507">
    <property type="entry name" value="HNHc"/>
    <property type="match status" value="1"/>
</dbReference>
<dbReference type="GO" id="GO:0003676">
    <property type="term" value="F:nucleic acid binding"/>
    <property type="evidence" value="ECO:0007669"/>
    <property type="project" value="InterPro"/>
</dbReference>
<organism evidence="2">
    <name type="scientific">bioreactor metagenome</name>
    <dbReference type="NCBI Taxonomy" id="1076179"/>
    <lineage>
        <taxon>unclassified sequences</taxon>
        <taxon>metagenomes</taxon>
        <taxon>ecological metagenomes</taxon>
    </lineage>
</organism>
<dbReference type="Gene3D" id="1.10.30.50">
    <property type="match status" value="1"/>
</dbReference>
<dbReference type="AlphaFoldDB" id="A0A645JXI6"/>
<evidence type="ECO:0000259" key="1">
    <source>
        <dbReference type="SMART" id="SM00507"/>
    </source>
</evidence>
<dbReference type="InterPro" id="IPR003615">
    <property type="entry name" value="HNH_nuc"/>
</dbReference>
<comment type="caution">
    <text evidence="2">The sequence shown here is derived from an EMBL/GenBank/DDBJ whole genome shotgun (WGS) entry which is preliminary data.</text>
</comment>
<evidence type="ECO:0000313" key="2">
    <source>
        <dbReference type="EMBL" id="MPN63863.1"/>
    </source>
</evidence>
<gene>
    <name evidence="2" type="ORF">SDC9_211630</name>
</gene>
<name>A0A645JXI6_9ZZZZ</name>
<dbReference type="CDD" id="cd00085">
    <property type="entry name" value="HNHc"/>
    <property type="match status" value="1"/>
</dbReference>
<dbReference type="GO" id="GO:0004519">
    <property type="term" value="F:endonuclease activity"/>
    <property type="evidence" value="ECO:0007669"/>
    <property type="project" value="InterPro"/>
</dbReference>
<feature type="domain" description="HNH nuclease" evidence="1">
    <location>
        <begin position="4"/>
        <end position="64"/>
    </location>
</feature>
<dbReference type="Pfam" id="PF01844">
    <property type="entry name" value="HNH"/>
    <property type="match status" value="1"/>
</dbReference>
<sequence length="107" mass="12139">MESVPYERLYERDHGICQICGMPVPDEKFADDSWGGTIDHIVPLSKGGKHSQSNCQLTHRICNSLKSDTEDGFHIDWAVKALENPYWMKKYMRGISVIYSTLPHAGV</sequence>